<organism evidence="1 2">
    <name type="scientific">Caerostris extrusa</name>
    <name type="common">Bark spider</name>
    <name type="synonym">Caerostris bankana</name>
    <dbReference type="NCBI Taxonomy" id="172846"/>
    <lineage>
        <taxon>Eukaryota</taxon>
        <taxon>Metazoa</taxon>
        <taxon>Ecdysozoa</taxon>
        <taxon>Arthropoda</taxon>
        <taxon>Chelicerata</taxon>
        <taxon>Arachnida</taxon>
        <taxon>Araneae</taxon>
        <taxon>Araneomorphae</taxon>
        <taxon>Entelegynae</taxon>
        <taxon>Araneoidea</taxon>
        <taxon>Araneidae</taxon>
        <taxon>Caerostris</taxon>
    </lineage>
</organism>
<proteinExistence type="predicted"/>
<dbReference type="Proteomes" id="UP001054945">
    <property type="component" value="Unassembled WGS sequence"/>
</dbReference>
<reference evidence="1 2" key="1">
    <citation type="submission" date="2021-06" db="EMBL/GenBank/DDBJ databases">
        <title>Caerostris extrusa draft genome.</title>
        <authorList>
            <person name="Kono N."/>
            <person name="Arakawa K."/>
        </authorList>
    </citation>
    <scope>NUCLEOTIDE SEQUENCE [LARGE SCALE GENOMIC DNA]</scope>
</reference>
<evidence type="ECO:0000313" key="2">
    <source>
        <dbReference type="Proteomes" id="UP001054945"/>
    </source>
</evidence>
<evidence type="ECO:0000313" key="1">
    <source>
        <dbReference type="EMBL" id="GIY25461.1"/>
    </source>
</evidence>
<keyword evidence="2" id="KW-1185">Reference proteome</keyword>
<protein>
    <submittedName>
        <fullName evidence="1">Uncharacterized protein</fullName>
    </submittedName>
</protein>
<comment type="caution">
    <text evidence="1">The sequence shown here is derived from an EMBL/GenBank/DDBJ whole genome shotgun (WGS) entry which is preliminary data.</text>
</comment>
<sequence length="256" mass="26977">MFSTSSLMINYFFITDVRTLDGNILSGIDDSTLGIDDSTSGISIPTVSDVELQMVVFLLSLITSSDGSICYGIDGSVSIVTDVRTLDGNSSSSIDDSPLGGSILIVTDVELQIVVFLMVLMSSDSSISYGTDGNASIVTDVRNLDGNSSSSIDDSPLGGSILIVTDVELQIVVFLMVLMVTLQLLLIAPDSSISYGTDGNVSIVTDVRTLDGNSSSSIDNSPLGGSILIVTDVKLQMVAFVMVLMVEFQLLLMLEL</sequence>
<dbReference type="EMBL" id="BPLR01008546">
    <property type="protein sequence ID" value="GIY25461.1"/>
    <property type="molecule type" value="Genomic_DNA"/>
</dbReference>
<name>A0AAV4RX78_CAEEX</name>
<accession>A0AAV4RX78</accession>
<dbReference type="AlphaFoldDB" id="A0AAV4RX78"/>
<gene>
    <name evidence="1" type="ORF">CEXT_625021</name>
</gene>